<reference evidence="2" key="1">
    <citation type="submission" date="2022-08" db="EMBL/GenBank/DDBJ databases">
        <authorList>
            <person name="Deng Y."/>
            <person name="Han X.-F."/>
            <person name="Zhang Y.-Q."/>
        </authorList>
    </citation>
    <scope>NUCLEOTIDE SEQUENCE</scope>
    <source>
        <strain evidence="2">CPCC 203386</strain>
    </source>
</reference>
<feature type="signal peptide" evidence="1">
    <location>
        <begin position="1"/>
        <end position="22"/>
    </location>
</feature>
<name>A0ABT2HBY2_9MICO</name>
<dbReference type="EMBL" id="JANLCJ010000727">
    <property type="protein sequence ID" value="MCS5737459.1"/>
    <property type="molecule type" value="Genomic_DNA"/>
</dbReference>
<evidence type="ECO:0000313" key="2">
    <source>
        <dbReference type="EMBL" id="MCS5737459.1"/>
    </source>
</evidence>
<evidence type="ECO:0000313" key="3">
    <source>
        <dbReference type="Proteomes" id="UP001165586"/>
    </source>
</evidence>
<dbReference type="RefSeq" id="WP_259543863.1">
    <property type="nucleotide sequence ID" value="NZ_JANLCJ010000727.1"/>
</dbReference>
<organism evidence="2 3">
    <name type="scientific">Herbiconiux daphne</name>
    <dbReference type="NCBI Taxonomy" id="2970914"/>
    <lineage>
        <taxon>Bacteria</taxon>
        <taxon>Bacillati</taxon>
        <taxon>Actinomycetota</taxon>
        <taxon>Actinomycetes</taxon>
        <taxon>Micrococcales</taxon>
        <taxon>Microbacteriaceae</taxon>
        <taxon>Herbiconiux</taxon>
    </lineage>
</organism>
<gene>
    <name evidence="2" type="ORF">N1032_27390</name>
</gene>
<protein>
    <submittedName>
        <fullName evidence="2">Uncharacterized protein</fullName>
    </submittedName>
</protein>
<evidence type="ECO:0000256" key="1">
    <source>
        <dbReference type="SAM" id="SignalP"/>
    </source>
</evidence>
<dbReference type="Proteomes" id="UP001165586">
    <property type="component" value="Unassembled WGS sequence"/>
</dbReference>
<feature type="chain" id="PRO_5047254573" evidence="1">
    <location>
        <begin position="23"/>
        <end position="111"/>
    </location>
</feature>
<proteinExistence type="predicted"/>
<feature type="non-terminal residue" evidence="2">
    <location>
        <position position="1"/>
    </location>
</feature>
<keyword evidence="3" id="KW-1185">Reference proteome</keyword>
<keyword evidence="1" id="KW-0732">Signal</keyword>
<accession>A0ABT2HBY2</accession>
<sequence length="111" mass="11676">NPTMKKLLIAMLLASVASSAAAADINDSCKPVAAGIVATSQAPDPEQFRNELELVCNAGATENISPADYQTRLISFDSEIAAQQSPASRSIIEGLKSAYMAGHEIDQNALR</sequence>
<comment type="caution">
    <text evidence="2">The sequence shown here is derived from an EMBL/GenBank/DDBJ whole genome shotgun (WGS) entry which is preliminary data.</text>
</comment>